<dbReference type="KEGG" id="nso:NIASO_00905"/>
<keyword evidence="7" id="KW-1185">Reference proteome</keyword>
<dbReference type="SUPFAM" id="SSF69593">
    <property type="entry name" value="Glycerol-3-phosphate (1)-acyltransferase"/>
    <property type="match status" value="1"/>
</dbReference>
<sequence>MFRILYTIWAAFIFVAIMLLIFPLAIIAAFFGRIKGGNFIYRLCIFWADVWFALMGIRMKKIYETPFDPGKKYILISNHISYLDIPVMIKVFRKPMRPLGKAEMGKIPVFGFIYNRAIVTVNRDSAAERAKSIRILRSVINKGISIFVFPEGTFNETGQPLKSFYNGAFKLAVETNTPIRPVLFLDTYARMPYNRRFSLNPGKCRAVFLEEIDVSAYSEKGSDRLKQEVHALMEQKLVEYRASWIKPGKQE</sequence>
<keyword evidence="4" id="KW-0812">Transmembrane</keyword>
<dbReference type="CDD" id="cd07989">
    <property type="entry name" value="LPLAT_AGPAT-like"/>
    <property type="match status" value="1"/>
</dbReference>
<dbReference type="STRING" id="929713.NIASO_00905"/>
<evidence type="ECO:0000256" key="3">
    <source>
        <dbReference type="ARBA" id="ARBA00023315"/>
    </source>
</evidence>
<feature type="domain" description="Phospholipid/glycerol acyltransferase" evidence="5">
    <location>
        <begin position="73"/>
        <end position="187"/>
    </location>
</feature>
<organism evidence="6 7">
    <name type="scientific">Niabella soli DSM 19437</name>
    <dbReference type="NCBI Taxonomy" id="929713"/>
    <lineage>
        <taxon>Bacteria</taxon>
        <taxon>Pseudomonadati</taxon>
        <taxon>Bacteroidota</taxon>
        <taxon>Chitinophagia</taxon>
        <taxon>Chitinophagales</taxon>
        <taxon>Chitinophagaceae</taxon>
        <taxon>Niabella</taxon>
    </lineage>
</organism>
<evidence type="ECO:0000256" key="2">
    <source>
        <dbReference type="ARBA" id="ARBA00022679"/>
    </source>
</evidence>
<dbReference type="PANTHER" id="PTHR10434:SF11">
    <property type="entry name" value="1-ACYL-SN-GLYCEROL-3-PHOSPHATE ACYLTRANSFERASE"/>
    <property type="match status" value="1"/>
</dbReference>
<accession>W0ETQ0</accession>
<dbReference type="Pfam" id="PF01553">
    <property type="entry name" value="Acyltransferase"/>
    <property type="match status" value="1"/>
</dbReference>
<dbReference type="InterPro" id="IPR002123">
    <property type="entry name" value="Plipid/glycerol_acylTrfase"/>
</dbReference>
<dbReference type="OrthoDB" id="9803035at2"/>
<evidence type="ECO:0000256" key="1">
    <source>
        <dbReference type="ARBA" id="ARBA00005189"/>
    </source>
</evidence>
<keyword evidence="4" id="KW-1133">Transmembrane helix</keyword>
<dbReference type="GO" id="GO:0006654">
    <property type="term" value="P:phosphatidic acid biosynthetic process"/>
    <property type="evidence" value="ECO:0007669"/>
    <property type="project" value="TreeGrafter"/>
</dbReference>
<feature type="transmembrane region" description="Helical" evidence="4">
    <location>
        <begin position="39"/>
        <end position="57"/>
    </location>
</feature>
<dbReference type="EMBL" id="CP007035">
    <property type="protein sequence ID" value="AHF14142.1"/>
    <property type="molecule type" value="Genomic_DNA"/>
</dbReference>
<evidence type="ECO:0000313" key="6">
    <source>
        <dbReference type="EMBL" id="AHF14142.1"/>
    </source>
</evidence>
<keyword evidence="3 6" id="KW-0012">Acyltransferase</keyword>
<keyword evidence="2 6" id="KW-0808">Transferase</keyword>
<proteinExistence type="predicted"/>
<keyword evidence="4" id="KW-0472">Membrane</keyword>
<name>W0ETQ0_9BACT</name>
<dbReference type="AlphaFoldDB" id="W0ETQ0"/>
<reference evidence="6 7" key="1">
    <citation type="submission" date="2013-12" db="EMBL/GenBank/DDBJ databases">
        <authorList>
            <consortium name="DOE Joint Genome Institute"/>
            <person name="Eisen J."/>
            <person name="Huntemann M."/>
            <person name="Han J."/>
            <person name="Chen A."/>
            <person name="Kyrpides N."/>
            <person name="Mavromatis K."/>
            <person name="Markowitz V."/>
            <person name="Palaniappan K."/>
            <person name="Ivanova N."/>
            <person name="Schaumberg A."/>
            <person name="Pati A."/>
            <person name="Liolios K."/>
            <person name="Nordberg H.P."/>
            <person name="Cantor M.N."/>
            <person name="Hua S.X."/>
            <person name="Woyke T."/>
        </authorList>
    </citation>
    <scope>NUCLEOTIDE SEQUENCE [LARGE SCALE GENOMIC DNA]</scope>
    <source>
        <strain evidence="7">DSM 19437</strain>
    </source>
</reference>
<dbReference type="GO" id="GO:0003841">
    <property type="term" value="F:1-acylglycerol-3-phosphate O-acyltransferase activity"/>
    <property type="evidence" value="ECO:0007669"/>
    <property type="project" value="TreeGrafter"/>
</dbReference>
<dbReference type="PANTHER" id="PTHR10434">
    <property type="entry name" value="1-ACYL-SN-GLYCEROL-3-PHOSPHATE ACYLTRANSFERASE"/>
    <property type="match status" value="1"/>
</dbReference>
<evidence type="ECO:0000313" key="7">
    <source>
        <dbReference type="Proteomes" id="UP000003586"/>
    </source>
</evidence>
<feature type="transmembrane region" description="Helical" evidence="4">
    <location>
        <begin position="6"/>
        <end position="32"/>
    </location>
</feature>
<protein>
    <submittedName>
        <fullName evidence="6">1-acylglycerol-3-phosphate O-acyltransferase</fullName>
    </submittedName>
</protein>
<dbReference type="HOGENOM" id="CLU_027938_6_2_10"/>
<comment type="pathway">
    <text evidence="1">Lipid metabolism.</text>
</comment>
<dbReference type="Proteomes" id="UP000003586">
    <property type="component" value="Chromosome"/>
</dbReference>
<evidence type="ECO:0000259" key="5">
    <source>
        <dbReference type="SMART" id="SM00563"/>
    </source>
</evidence>
<dbReference type="eggNOG" id="COG0204">
    <property type="taxonomic scope" value="Bacteria"/>
</dbReference>
<gene>
    <name evidence="6" type="ORF">NIASO_00905</name>
</gene>
<dbReference type="SMART" id="SM00563">
    <property type="entry name" value="PlsC"/>
    <property type="match status" value="1"/>
</dbReference>
<evidence type="ECO:0000256" key="4">
    <source>
        <dbReference type="SAM" id="Phobius"/>
    </source>
</evidence>